<dbReference type="EMBL" id="JBBWRZ010000008">
    <property type="protein sequence ID" value="KAK8230691.1"/>
    <property type="molecule type" value="Genomic_DNA"/>
</dbReference>
<evidence type="ECO:0000256" key="2">
    <source>
        <dbReference type="SAM" id="SignalP"/>
    </source>
</evidence>
<organism evidence="3 4">
    <name type="scientific">Phyllosticta capitalensis</name>
    <dbReference type="NCBI Taxonomy" id="121624"/>
    <lineage>
        <taxon>Eukaryota</taxon>
        <taxon>Fungi</taxon>
        <taxon>Dikarya</taxon>
        <taxon>Ascomycota</taxon>
        <taxon>Pezizomycotina</taxon>
        <taxon>Dothideomycetes</taxon>
        <taxon>Dothideomycetes incertae sedis</taxon>
        <taxon>Botryosphaeriales</taxon>
        <taxon>Phyllostictaceae</taxon>
        <taxon>Phyllosticta</taxon>
    </lineage>
</organism>
<sequence>MRGPVPSHRAVAFMAALLFLSPSAAAPLAIAPPSTPQCRCALMPASTPFFPPQSPSPSRTGSSSFVDSCTALGPRLQSWREAAPEDAASEAAKLEAWVLDQDERTAKAAADVLWGKRPLPTGVMMKTGASGNKANAEVLDALRTGKDKGRVVCRSVIVVDEISPADKWRGNEDVSWQSAGSEQWQQGPVKTLWTDIEDALRSSKLLIPMRVVVILLVLLCLVDVGENIFKCVQRRRGVDRKGSSRDEKSWFKDLPRMRMPALEPIMEADEDDTPLL</sequence>
<feature type="transmembrane region" description="Helical" evidence="1">
    <location>
        <begin position="205"/>
        <end position="225"/>
    </location>
</feature>
<reference evidence="3 4" key="1">
    <citation type="submission" date="2024-04" db="EMBL/GenBank/DDBJ databases">
        <title>Phyllosticta paracitricarpa is synonymous to the EU quarantine fungus P. citricarpa based on phylogenomic analyses.</title>
        <authorList>
            <consortium name="Lawrence Berkeley National Laboratory"/>
            <person name="Van Ingen-Buijs V.A."/>
            <person name="Van Westerhoven A.C."/>
            <person name="Haridas S."/>
            <person name="Skiadas P."/>
            <person name="Martin F."/>
            <person name="Groenewald J.Z."/>
            <person name="Crous P.W."/>
            <person name="Seidl M.F."/>
        </authorList>
    </citation>
    <scope>NUCLEOTIDE SEQUENCE [LARGE SCALE GENOMIC DNA]</scope>
    <source>
        <strain evidence="3 4">CBS 123374</strain>
    </source>
</reference>
<keyword evidence="4" id="KW-1185">Reference proteome</keyword>
<accession>A0ABR1YJ19</accession>
<gene>
    <name evidence="3" type="ORF">HDK90DRAFT_512815</name>
</gene>
<keyword evidence="1" id="KW-1133">Transmembrane helix</keyword>
<keyword evidence="1" id="KW-0472">Membrane</keyword>
<proteinExistence type="predicted"/>
<name>A0ABR1YJ19_9PEZI</name>
<evidence type="ECO:0000256" key="1">
    <source>
        <dbReference type="SAM" id="Phobius"/>
    </source>
</evidence>
<keyword evidence="1" id="KW-0812">Transmembrane</keyword>
<feature type="chain" id="PRO_5047365121" evidence="2">
    <location>
        <begin position="26"/>
        <end position="276"/>
    </location>
</feature>
<evidence type="ECO:0000313" key="3">
    <source>
        <dbReference type="EMBL" id="KAK8230691.1"/>
    </source>
</evidence>
<dbReference type="Proteomes" id="UP001492380">
    <property type="component" value="Unassembled WGS sequence"/>
</dbReference>
<protein>
    <submittedName>
        <fullName evidence="3">Uncharacterized protein</fullName>
    </submittedName>
</protein>
<feature type="signal peptide" evidence="2">
    <location>
        <begin position="1"/>
        <end position="25"/>
    </location>
</feature>
<evidence type="ECO:0000313" key="4">
    <source>
        <dbReference type="Proteomes" id="UP001492380"/>
    </source>
</evidence>
<keyword evidence="2" id="KW-0732">Signal</keyword>
<comment type="caution">
    <text evidence="3">The sequence shown here is derived from an EMBL/GenBank/DDBJ whole genome shotgun (WGS) entry which is preliminary data.</text>
</comment>